<evidence type="ECO:0008006" key="3">
    <source>
        <dbReference type="Google" id="ProtNLM"/>
    </source>
</evidence>
<sequence length="376" mass="44867">MKKEERIVILLAKHFLNSDEKIELNDLLSEYLDWAEVLGHLSIHRVMGIAWNTLQKYHLDIPKRIRSYEKLLVTLKEYNKLLEVKLDEQVKNLIPVCDRISKEKIQYASLKGIALNYFAYGMKIPRDFIDNDILISIMNTKEIRSITESFGYKHGNKDFKFENIEEVSRKDIMLRSMKTHELYPYIKKIPDSFIDYHFIDYQFSLDLFSSQRSYDFVDDMLNNAVKIEIGKESIYSLDLEDTFIFTLHHFYKEAISERKVLSYKDVALYKVCDILFLLKNENLNINRLISRIKKMQLEKSIYYSLKYCEELFNEDVKHIVSRISIENEDYLYEIYSDDYSRVTTYDRPLSKKVFDYTRASSLQNKISKGSFKIENR</sequence>
<evidence type="ECO:0000313" key="2">
    <source>
        <dbReference type="Proteomes" id="UP000067523"/>
    </source>
</evidence>
<dbReference type="STRING" id="118060.ATZ35_02520"/>
<dbReference type="KEGG" id="erx:ATZ35_02520"/>
<evidence type="ECO:0000313" key="1">
    <source>
        <dbReference type="EMBL" id="ALS36073.1"/>
    </source>
</evidence>
<dbReference type="AlphaFoldDB" id="A0A0U2WR86"/>
<dbReference type="Pfam" id="PF14907">
    <property type="entry name" value="NTP_transf_5"/>
    <property type="match status" value="1"/>
</dbReference>
<organism evidence="1 2">
    <name type="scientific">Enterococcus rotai</name>
    <dbReference type="NCBI Taxonomy" id="118060"/>
    <lineage>
        <taxon>Bacteria</taxon>
        <taxon>Bacillati</taxon>
        <taxon>Bacillota</taxon>
        <taxon>Bacilli</taxon>
        <taxon>Lactobacillales</taxon>
        <taxon>Enterococcaceae</taxon>
        <taxon>Enterococcus</taxon>
    </lineage>
</organism>
<dbReference type="RefSeq" id="WP_208929365.1">
    <property type="nucleotide sequence ID" value="NZ_CP013655.1"/>
</dbReference>
<dbReference type="EMBL" id="CP013655">
    <property type="protein sequence ID" value="ALS36073.1"/>
    <property type="molecule type" value="Genomic_DNA"/>
</dbReference>
<dbReference type="InterPro" id="IPR039498">
    <property type="entry name" value="NTP_transf_5"/>
</dbReference>
<keyword evidence="2" id="KW-1185">Reference proteome</keyword>
<name>A0A0U2WR86_9ENTE</name>
<reference evidence="2" key="1">
    <citation type="submission" date="2015-12" db="EMBL/GenBank/DDBJ databases">
        <authorList>
            <person name="Lauer A."/>
            <person name="Humrighouse B."/>
            <person name="Loparev V."/>
            <person name="Shewmaker P.L."/>
            <person name="Whitney A.M."/>
            <person name="McLaughlin R.W."/>
        </authorList>
    </citation>
    <scope>NUCLEOTIDE SEQUENCE [LARGE SCALE GENOMIC DNA]</scope>
    <source>
        <strain evidence="2">LMG 26678</strain>
    </source>
</reference>
<proteinExistence type="predicted"/>
<gene>
    <name evidence="1" type="ORF">ATZ35_02520</name>
</gene>
<accession>A0A0U2WR86</accession>
<protein>
    <recommendedName>
        <fullName evidence="3">Nucleotidyltransferase</fullName>
    </recommendedName>
</protein>
<dbReference type="Proteomes" id="UP000067523">
    <property type="component" value="Chromosome"/>
</dbReference>